<dbReference type="InterPro" id="IPR001555">
    <property type="entry name" value="GART_AS"/>
</dbReference>
<reference evidence="8 9" key="1">
    <citation type="journal article" date="2006" name="J. Bacteriol.">
        <title>Complete genome sequence of the dehalorespiring bacterium Desulfitobacterium hafniense Y51 and comparison with Dehalococcoides ethenogenes 195.</title>
        <authorList>
            <person name="Nonaka H."/>
            <person name="Keresztes G."/>
            <person name="Shinoda Y."/>
            <person name="Ikenaga Y."/>
            <person name="Abe M."/>
            <person name="Naito K."/>
            <person name="Inatomi K."/>
            <person name="Furukawa K."/>
            <person name="Inui M."/>
            <person name="Yukawa H."/>
        </authorList>
    </citation>
    <scope>NUCLEOTIDE SEQUENCE [LARGE SCALE GENOMIC DNA]</scope>
    <source>
        <strain evidence="8 9">Y51</strain>
    </source>
</reference>
<comment type="similarity">
    <text evidence="4 6">Belongs to the GART family.</text>
</comment>
<dbReference type="GO" id="GO:0005737">
    <property type="term" value="C:cytoplasm"/>
    <property type="evidence" value="ECO:0007669"/>
    <property type="project" value="TreeGrafter"/>
</dbReference>
<dbReference type="GO" id="GO:0006189">
    <property type="term" value="P:'de novo' IMP biosynthetic process"/>
    <property type="evidence" value="ECO:0007669"/>
    <property type="project" value="UniProtKB-UniRule"/>
</dbReference>
<feature type="binding site" evidence="6">
    <location>
        <position position="82"/>
    </location>
    <ligand>
        <name>(6R)-10-formyltetrahydrofolate</name>
        <dbReference type="ChEBI" id="CHEBI:195366"/>
    </ligand>
</feature>
<keyword evidence="3 6" id="KW-0658">Purine biosynthesis</keyword>
<evidence type="ECO:0000256" key="3">
    <source>
        <dbReference type="ARBA" id="ARBA00022755"/>
    </source>
</evidence>
<feature type="binding site" evidence="6">
    <location>
        <position position="124"/>
    </location>
    <ligand>
        <name>(6R)-10-formyltetrahydrofolate</name>
        <dbReference type="ChEBI" id="CHEBI:195366"/>
    </ligand>
</feature>
<keyword evidence="9" id="KW-1185">Reference proteome</keyword>
<organism evidence="8 9">
    <name type="scientific">Desulfitobacterium hafniense (strain Y51)</name>
    <dbReference type="NCBI Taxonomy" id="138119"/>
    <lineage>
        <taxon>Bacteria</taxon>
        <taxon>Bacillati</taxon>
        <taxon>Bacillota</taxon>
        <taxon>Clostridia</taxon>
        <taxon>Eubacteriales</taxon>
        <taxon>Desulfitobacteriaceae</taxon>
        <taxon>Desulfitobacterium</taxon>
    </lineage>
</organism>
<comment type="caution">
    <text evidence="6">Lacks conserved residue(s) required for the propagation of feature annotation.</text>
</comment>
<dbReference type="InterPro" id="IPR002376">
    <property type="entry name" value="Formyl_transf_N"/>
</dbReference>
<evidence type="ECO:0000313" key="8">
    <source>
        <dbReference type="EMBL" id="BAE85717.1"/>
    </source>
</evidence>
<accession>Q24QH5</accession>
<dbReference type="Gene3D" id="3.40.50.170">
    <property type="entry name" value="Formyl transferase, N-terminal domain"/>
    <property type="match status" value="1"/>
</dbReference>
<dbReference type="GO" id="GO:0004644">
    <property type="term" value="F:phosphoribosylglycinamide formyltransferase activity"/>
    <property type="evidence" value="ECO:0007669"/>
    <property type="project" value="UniProtKB-UniRule"/>
</dbReference>
<proteinExistence type="inferred from homology"/>
<feature type="site" description="Raises pKa of active site His" evidence="6">
    <location>
        <position position="162"/>
    </location>
</feature>
<dbReference type="eggNOG" id="COG0299">
    <property type="taxonomic scope" value="Bacteria"/>
</dbReference>
<dbReference type="PANTHER" id="PTHR43369:SF2">
    <property type="entry name" value="PHOSPHORIBOSYLGLYCINAMIDE FORMYLTRANSFERASE"/>
    <property type="match status" value="1"/>
</dbReference>
<name>Q24QH5_DESHY</name>
<feature type="active site" description="Proton donor" evidence="6">
    <location>
        <position position="126"/>
    </location>
</feature>
<dbReference type="Proteomes" id="UP000001946">
    <property type="component" value="Chromosome"/>
</dbReference>
<dbReference type="SUPFAM" id="SSF53328">
    <property type="entry name" value="Formyltransferase"/>
    <property type="match status" value="1"/>
</dbReference>
<dbReference type="AlphaFoldDB" id="Q24QH5"/>
<evidence type="ECO:0000256" key="6">
    <source>
        <dbReference type="HAMAP-Rule" id="MF_01930"/>
    </source>
</evidence>
<dbReference type="InterPro" id="IPR036477">
    <property type="entry name" value="Formyl_transf_N_sf"/>
</dbReference>
<evidence type="ECO:0000256" key="5">
    <source>
        <dbReference type="ARBA" id="ARBA00047664"/>
    </source>
</evidence>
<dbReference type="CDD" id="cd08645">
    <property type="entry name" value="FMT_core_GART"/>
    <property type="match status" value="1"/>
</dbReference>
<dbReference type="EMBL" id="AP008230">
    <property type="protein sequence ID" value="BAE85717.1"/>
    <property type="molecule type" value="Genomic_DNA"/>
</dbReference>
<evidence type="ECO:0000259" key="7">
    <source>
        <dbReference type="Pfam" id="PF00551"/>
    </source>
</evidence>
<dbReference type="UniPathway" id="UPA00074">
    <property type="reaction ID" value="UER00126"/>
</dbReference>
<dbReference type="InterPro" id="IPR004607">
    <property type="entry name" value="GART"/>
</dbReference>
<comment type="function">
    <text evidence="6">Catalyzes the transfer of a formyl group from 10-formyltetrahydrofolate to 5-phospho-ribosyl-glycinamide (GAR), producing 5-phospho-ribosyl-N-formylglycinamide (FGAR) and tetrahydrofolate.</text>
</comment>
<protein>
    <recommendedName>
        <fullName evidence="6">Phosphoribosylglycinamide formyltransferase</fullName>
        <ecNumber evidence="6">2.1.2.2</ecNumber>
    </recommendedName>
    <alternativeName>
        <fullName evidence="6">5'-phosphoribosylglycinamide transformylase</fullName>
    </alternativeName>
    <alternativeName>
        <fullName evidence="6">GAR transformylase</fullName>
        <shortName evidence="6">GART</shortName>
    </alternativeName>
</protein>
<evidence type="ECO:0000256" key="1">
    <source>
        <dbReference type="ARBA" id="ARBA00005054"/>
    </source>
</evidence>
<gene>
    <name evidence="6" type="primary">purN</name>
    <name evidence="8" type="ordered locus">DSY3928</name>
</gene>
<evidence type="ECO:0000256" key="2">
    <source>
        <dbReference type="ARBA" id="ARBA00022679"/>
    </source>
</evidence>
<dbReference type="HOGENOM" id="CLU_038395_1_0_9"/>
<keyword evidence="2 6" id="KW-0808">Transferase</keyword>
<comment type="pathway">
    <text evidence="1 6">Purine metabolism; IMP biosynthesis via de novo pathway; N(2)-formyl-N(1)-(5-phospho-D-ribosyl)glycinamide from N(1)-(5-phospho-D-ribosyl)glycinamide (10-formyl THF route): step 1/1.</text>
</comment>
<evidence type="ECO:0000313" key="9">
    <source>
        <dbReference type="Proteomes" id="UP000001946"/>
    </source>
</evidence>
<dbReference type="STRING" id="138119.DSY3928"/>
<dbReference type="HAMAP" id="MF_01930">
    <property type="entry name" value="PurN"/>
    <property type="match status" value="1"/>
</dbReference>
<dbReference type="PROSITE" id="PS00373">
    <property type="entry name" value="GART"/>
    <property type="match status" value="1"/>
</dbReference>
<dbReference type="EC" id="2.1.2.2" evidence="6"/>
<evidence type="ECO:0000256" key="4">
    <source>
        <dbReference type="ARBA" id="ARBA00038440"/>
    </source>
</evidence>
<feature type="domain" description="Formyl transferase N-terminal" evidence="7">
    <location>
        <begin position="19"/>
        <end position="199"/>
    </location>
</feature>
<sequence length="217" mass="23910">MLCLRRGKRAKRRSELSLMRIGVLASGRGSNLQALIEAWKLGELNGELVAVGSDHEEALALKRAEEAGIPHGAFPLSRFSSRQEQEKAILTWLREQKVEILVLAGFMRVLSKEFLQDIQIPVLNIHPSLLPSFQGLHAQRQALDYGVKISGCTVHFVDEGLDSGPIIAQEAVPVLPGDTEDSLSARILEAEHRLYPEAVGWVAGGRIKRNGRIVVKL</sequence>
<dbReference type="PANTHER" id="PTHR43369">
    <property type="entry name" value="PHOSPHORIBOSYLGLYCINAMIDE FORMYLTRANSFERASE"/>
    <property type="match status" value="1"/>
</dbReference>
<dbReference type="NCBIfam" id="TIGR00639">
    <property type="entry name" value="PurN"/>
    <property type="match status" value="1"/>
</dbReference>
<dbReference type="Pfam" id="PF00551">
    <property type="entry name" value="Formyl_trans_N"/>
    <property type="match status" value="1"/>
</dbReference>
<feature type="binding site" evidence="6">
    <location>
        <begin position="29"/>
        <end position="31"/>
    </location>
    <ligand>
        <name>N(1)-(5-phospho-beta-D-ribosyl)glycinamide</name>
        <dbReference type="ChEBI" id="CHEBI:143788"/>
    </ligand>
</feature>
<dbReference type="KEGG" id="dsy:DSY3928"/>
<comment type="catalytic activity">
    <reaction evidence="5 6">
        <text>N(1)-(5-phospho-beta-D-ribosyl)glycinamide + (6R)-10-formyltetrahydrofolate = N(2)-formyl-N(1)-(5-phospho-beta-D-ribosyl)glycinamide + (6S)-5,6,7,8-tetrahydrofolate + H(+)</text>
        <dbReference type="Rhea" id="RHEA:15053"/>
        <dbReference type="ChEBI" id="CHEBI:15378"/>
        <dbReference type="ChEBI" id="CHEBI:57453"/>
        <dbReference type="ChEBI" id="CHEBI:143788"/>
        <dbReference type="ChEBI" id="CHEBI:147286"/>
        <dbReference type="ChEBI" id="CHEBI:195366"/>
        <dbReference type="EC" id="2.1.2.2"/>
    </reaction>
</comment>